<comment type="caution">
    <text evidence="1">The sequence shown here is derived from an EMBL/GenBank/DDBJ whole genome shotgun (WGS) entry which is preliminary data.</text>
</comment>
<name>A0ACB8FVK5_9SAUR</name>
<gene>
    <name evidence="1" type="ORF">K3G42_017291</name>
</gene>
<accession>A0ACB8FVK5</accession>
<sequence length="152" mass="16408">MTHTGTPEIVGREEPLAAGRGGLLLRRLARDGLARGNREARKRRSARPPPASLDGSVPRWFFLSPAAPRRCKRATMKLSVALAVLVLVWAQALAEELGDNDELGYFSDWSDGDPSKDSGILLDHCDSQCCHFHLPGMLDTPAADGASGWMSG</sequence>
<evidence type="ECO:0000313" key="2">
    <source>
        <dbReference type="Proteomes" id="UP000827872"/>
    </source>
</evidence>
<keyword evidence="2" id="KW-1185">Reference proteome</keyword>
<dbReference type="Proteomes" id="UP000827872">
    <property type="component" value="Linkage Group LG11"/>
</dbReference>
<dbReference type="EMBL" id="CM037624">
    <property type="protein sequence ID" value="KAH8010994.1"/>
    <property type="molecule type" value="Genomic_DNA"/>
</dbReference>
<organism evidence="1 2">
    <name type="scientific">Sphaerodactylus townsendi</name>
    <dbReference type="NCBI Taxonomy" id="933632"/>
    <lineage>
        <taxon>Eukaryota</taxon>
        <taxon>Metazoa</taxon>
        <taxon>Chordata</taxon>
        <taxon>Craniata</taxon>
        <taxon>Vertebrata</taxon>
        <taxon>Euteleostomi</taxon>
        <taxon>Lepidosauria</taxon>
        <taxon>Squamata</taxon>
        <taxon>Bifurcata</taxon>
        <taxon>Gekkota</taxon>
        <taxon>Sphaerodactylidae</taxon>
        <taxon>Sphaerodactylus</taxon>
    </lineage>
</organism>
<evidence type="ECO:0000313" key="1">
    <source>
        <dbReference type="EMBL" id="KAH8010994.1"/>
    </source>
</evidence>
<protein>
    <submittedName>
        <fullName evidence="1">Uncharacterized protein</fullName>
    </submittedName>
</protein>
<reference evidence="1" key="1">
    <citation type="submission" date="2021-08" db="EMBL/GenBank/DDBJ databases">
        <title>The first chromosome-level gecko genome reveals the dynamic sex chromosomes of Neotropical dwarf geckos (Sphaerodactylidae: Sphaerodactylus).</title>
        <authorList>
            <person name="Pinto B.J."/>
            <person name="Keating S.E."/>
            <person name="Gamble T."/>
        </authorList>
    </citation>
    <scope>NUCLEOTIDE SEQUENCE</scope>
    <source>
        <strain evidence="1">TG3544</strain>
    </source>
</reference>
<proteinExistence type="predicted"/>